<gene>
    <name evidence="1" type="ORF">SPHINGO8BC_60803</name>
</gene>
<organism evidence="1 2">
    <name type="scientific">Sphingobacterium multivorum</name>
    <dbReference type="NCBI Taxonomy" id="28454"/>
    <lineage>
        <taxon>Bacteria</taxon>
        <taxon>Pseudomonadati</taxon>
        <taxon>Bacteroidota</taxon>
        <taxon>Sphingobacteriia</taxon>
        <taxon>Sphingobacteriales</taxon>
        <taxon>Sphingobacteriaceae</taxon>
        <taxon>Sphingobacterium</taxon>
    </lineage>
</organism>
<reference evidence="1 2" key="1">
    <citation type="submission" date="2019-10" db="EMBL/GenBank/DDBJ databases">
        <authorList>
            <person name="Karimi E."/>
        </authorList>
    </citation>
    <scope>NUCLEOTIDE SEQUENCE [LARGE SCALE GENOMIC DNA]</scope>
    <source>
        <strain evidence="1">Sphingobacterium sp. 8BC</strain>
    </source>
</reference>
<proteinExistence type="predicted"/>
<name>A0A654DK10_SPHMU</name>
<accession>A0A654DK10</accession>
<dbReference type="EMBL" id="CABWMV010000025">
    <property type="protein sequence ID" value="VXD06018.1"/>
    <property type="molecule type" value="Genomic_DNA"/>
</dbReference>
<dbReference type="Proteomes" id="UP000432350">
    <property type="component" value="Unassembled WGS sequence"/>
</dbReference>
<sequence length="48" mass="5581">MRSKHSLFTFTWRANIIHVSMEDGNLLNFSFDSAALKPPLRSLVYRIV</sequence>
<dbReference type="AlphaFoldDB" id="A0A654DK10"/>
<protein>
    <submittedName>
        <fullName evidence="1">Uncharacterized protein</fullName>
    </submittedName>
</protein>
<evidence type="ECO:0000313" key="1">
    <source>
        <dbReference type="EMBL" id="VXD06018.1"/>
    </source>
</evidence>
<evidence type="ECO:0000313" key="2">
    <source>
        <dbReference type="Proteomes" id="UP000432350"/>
    </source>
</evidence>